<organism evidence="1">
    <name type="scientific">Myoviridae sp. ctkmZ20</name>
    <dbReference type="NCBI Taxonomy" id="2825166"/>
    <lineage>
        <taxon>Viruses</taxon>
        <taxon>Duplodnaviria</taxon>
        <taxon>Heunggongvirae</taxon>
        <taxon>Uroviricota</taxon>
        <taxon>Caudoviricetes</taxon>
    </lineage>
</organism>
<accession>A0A8S5NUG2</accession>
<name>A0A8S5NUG2_9CAUD</name>
<dbReference type="EMBL" id="BK015248">
    <property type="protein sequence ID" value="DAD97832.1"/>
    <property type="molecule type" value="Genomic_DNA"/>
</dbReference>
<proteinExistence type="predicted"/>
<reference evidence="1" key="1">
    <citation type="journal article" date="2021" name="Proc. Natl. Acad. Sci. U.S.A.">
        <title>A Catalog of Tens of Thousands of Viruses from Human Metagenomes Reveals Hidden Associations with Chronic Diseases.</title>
        <authorList>
            <person name="Tisza M.J."/>
            <person name="Buck C.B."/>
        </authorList>
    </citation>
    <scope>NUCLEOTIDE SEQUENCE</scope>
    <source>
        <strain evidence="1">CtkmZ20</strain>
    </source>
</reference>
<protein>
    <submittedName>
        <fullName evidence="1">Uncharacterized protein</fullName>
    </submittedName>
</protein>
<evidence type="ECO:0000313" key="1">
    <source>
        <dbReference type="EMBL" id="DAD97832.1"/>
    </source>
</evidence>
<sequence length="206" mass="24446">MPTGFTAPIYDGEDITFEQFANSCLRNFGIYLRFEGKYPNLSRYEIPDKIYPSDYYKKKYEEAKAEYEKHLASPKTKEELEAEYLSYVNDVIKGNEDRLKENVALKNRYNAMLSKVRRWTPPSKEYEGVKDFMESQLIDSLDFDCRHVYVENIIPKDEWIQKQSNRTDLIKSMKYNLEQYNKSVVAAEKDTQWLKTFSESIKKVTE</sequence>